<dbReference type="EMBL" id="WHNP01000049">
    <property type="protein sequence ID" value="MPW21730.1"/>
    <property type="molecule type" value="Genomic_DNA"/>
</dbReference>
<dbReference type="AlphaFoldDB" id="A0A7X1NGY2"/>
<dbReference type="Proteomes" id="UP000484381">
    <property type="component" value="Unassembled WGS sequence"/>
</dbReference>
<reference evidence="1 2" key="1">
    <citation type="submission" date="2019-10" db="EMBL/GenBank/DDBJ databases">
        <title>Paraburkholderia sp. isolated from nodules of Mimosa pudica from Brazilian Atlantic Forest soils.</title>
        <authorList>
            <person name="Paulitsch F."/>
            <person name="Hungria M."/>
            <person name="Dall'Agnol R."/>
        </authorList>
    </citation>
    <scope>NUCLEOTIDE SEQUENCE [LARGE SCALE GENOMIC DNA]</scope>
    <source>
        <strain evidence="1 2">CNPSo 3157</strain>
    </source>
</reference>
<protein>
    <submittedName>
        <fullName evidence="1">Uncharacterized protein</fullName>
    </submittedName>
</protein>
<proteinExistence type="predicted"/>
<evidence type="ECO:0000313" key="1">
    <source>
        <dbReference type="EMBL" id="MPW21730.1"/>
    </source>
</evidence>
<keyword evidence="2" id="KW-1185">Reference proteome</keyword>
<sequence length="88" mass="10181">MELQIPFPDSFPLQGGERDAFEEKLRDERSMRAGRTSCLTFYRCAGLATSTCLWMQLTVSQQPPFRHRAVPGRVYSLRFHSRHSGGRY</sequence>
<gene>
    <name evidence="1" type="ORF">GCT13_33870</name>
</gene>
<comment type="caution">
    <text evidence="1">The sequence shown here is derived from an EMBL/GenBank/DDBJ whole genome shotgun (WGS) entry which is preliminary data.</text>
</comment>
<dbReference type="RefSeq" id="WP_143811224.1">
    <property type="nucleotide sequence ID" value="NZ_WHNP01000049.1"/>
</dbReference>
<name>A0A7X1NGY2_9BURK</name>
<accession>A0A7X1NGY2</accession>
<organism evidence="1 2">
    <name type="scientific">Paraburkholderia franconis</name>
    <dbReference type="NCBI Taxonomy" id="2654983"/>
    <lineage>
        <taxon>Bacteria</taxon>
        <taxon>Pseudomonadati</taxon>
        <taxon>Pseudomonadota</taxon>
        <taxon>Betaproteobacteria</taxon>
        <taxon>Burkholderiales</taxon>
        <taxon>Burkholderiaceae</taxon>
        <taxon>Paraburkholderia</taxon>
    </lineage>
</organism>
<evidence type="ECO:0000313" key="2">
    <source>
        <dbReference type="Proteomes" id="UP000484381"/>
    </source>
</evidence>